<reference evidence="2 3" key="1">
    <citation type="submission" date="2021-05" db="EMBL/GenBank/DDBJ databases">
        <title>Novel Bacillus species.</title>
        <authorList>
            <person name="Liu G."/>
        </authorList>
    </citation>
    <scope>NUCLEOTIDE SEQUENCE [LARGE SCALE GENOMIC DNA]</scope>
    <source>
        <strain evidence="2 3">FJAT-49682</strain>
    </source>
</reference>
<dbReference type="PROSITE" id="PS51257">
    <property type="entry name" value="PROKAR_LIPOPROTEIN"/>
    <property type="match status" value="1"/>
</dbReference>
<organism evidence="2 3">
    <name type="scientific">Lederbergia citrea</name>
    <dbReference type="NCBI Taxonomy" id="2833581"/>
    <lineage>
        <taxon>Bacteria</taxon>
        <taxon>Bacillati</taxon>
        <taxon>Bacillota</taxon>
        <taxon>Bacilli</taxon>
        <taxon>Bacillales</taxon>
        <taxon>Bacillaceae</taxon>
        <taxon>Lederbergia</taxon>
    </lineage>
</organism>
<dbReference type="Gene3D" id="3.40.190.10">
    <property type="entry name" value="Periplasmic binding protein-like II"/>
    <property type="match status" value="2"/>
</dbReference>
<dbReference type="Proteomes" id="UP000676456">
    <property type="component" value="Unassembled WGS sequence"/>
</dbReference>
<protein>
    <submittedName>
        <fullName evidence="2">Sugar ABC transporter substrate-binding protein</fullName>
    </submittedName>
</protein>
<sequence length="442" mass="49161">MKRPKQKFLFISMILLLLVGLMSGCNTNKANQGSDTEAKDGKINLRIAWWGSQDRHDKTQAAIKLFEEKNPDIKVTAEFTGWDGYWEKLATAAAGKNLPDVIQMDYARMVEYVDRDLLLDLAPYVDSGVINLDDVGDSYINGGYYNDKLVSVNIGTNSPAIAYDPAMFEEAGVDPSALDPGYTWEDYIDISKKLKEGLGDNKYGIGGVYTGLLYFNYYLRQHGKQLYNEDGTGLGYDDDQLAIDYYTYWNNLLEDGIAAPPKITTTIKGLEDELIVQEKAPTIWFHSNQVVALQESAGRDLKLALFPTLPGGEEGLYLKPGQFFSVSTQAKQPEAAAKWIDFVTNDLEANEILAAERGVPISSKVRDHLKPLLGHAAQAMFEYIELVEKHSSDLYPPEPVGAGEITALIDRITEELNYGRITPEEAAKKFRAEATTILAKNK</sequence>
<dbReference type="PANTHER" id="PTHR43649">
    <property type="entry name" value="ARABINOSE-BINDING PROTEIN-RELATED"/>
    <property type="match status" value="1"/>
</dbReference>
<dbReference type="AlphaFoldDB" id="A0A942Z5R7"/>
<dbReference type="InterPro" id="IPR006059">
    <property type="entry name" value="SBP"/>
</dbReference>
<dbReference type="RefSeq" id="WP_213098262.1">
    <property type="nucleotide sequence ID" value="NZ_JAGYPN010000002.1"/>
</dbReference>
<accession>A0A942Z5R7</accession>
<dbReference type="SUPFAM" id="SSF53850">
    <property type="entry name" value="Periplasmic binding protein-like II"/>
    <property type="match status" value="1"/>
</dbReference>
<keyword evidence="1" id="KW-0732">Signal</keyword>
<comment type="caution">
    <text evidence="2">The sequence shown here is derived from an EMBL/GenBank/DDBJ whole genome shotgun (WGS) entry which is preliminary data.</text>
</comment>
<feature type="signal peptide" evidence="1">
    <location>
        <begin position="1"/>
        <end position="30"/>
    </location>
</feature>
<proteinExistence type="predicted"/>
<dbReference type="PANTHER" id="PTHR43649:SF11">
    <property type="entry name" value="ABC TRANSPORTER SUBSTRATE-BINDING PROTEIN YESO-RELATED"/>
    <property type="match status" value="1"/>
</dbReference>
<evidence type="ECO:0000256" key="1">
    <source>
        <dbReference type="SAM" id="SignalP"/>
    </source>
</evidence>
<dbReference type="InterPro" id="IPR050490">
    <property type="entry name" value="Bact_solute-bd_prot1"/>
</dbReference>
<dbReference type="Pfam" id="PF01547">
    <property type="entry name" value="SBP_bac_1"/>
    <property type="match status" value="1"/>
</dbReference>
<evidence type="ECO:0000313" key="3">
    <source>
        <dbReference type="Proteomes" id="UP000676456"/>
    </source>
</evidence>
<name>A0A942Z5R7_9BACI</name>
<keyword evidence="3" id="KW-1185">Reference proteome</keyword>
<dbReference type="EMBL" id="JAGYPN010000002">
    <property type="protein sequence ID" value="MBS4223231.1"/>
    <property type="molecule type" value="Genomic_DNA"/>
</dbReference>
<evidence type="ECO:0000313" key="2">
    <source>
        <dbReference type="EMBL" id="MBS4223231.1"/>
    </source>
</evidence>
<dbReference type="CDD" id="cd13585">
    <property type="entry name" value="PBP2_TMBP_like"/>
    <property type="match status" value="1"/>
</dbReference>
<feature type="chain" id="PRO_5038086592" evidence="1">
    <location>
        <begin position="31"/>
        <end position="442"/>
    </location>
</feature>
<gene>
    <name evidence="2" type="ORF">KHA91_10795</name>
</gene>